<sequence length="92" mass="10093">MQVEFSAFDRTPPDFLKACFAVHTKGGGWTWHWNKVPIVIDYGQPDVVAPGAGHFEFDIKTDNVDLVAISLVKDAGMSLTKVTYTAIPSPAR</sequence>
<organism evidence="1 2">
    <name type="scientific">Labilithrix luteola</name>
    <dbReference type="NCBI Taxonomy" id="1391654"/>
    <lineage>
        <taxon>Bacteria</taxon>
        <taxon>Pseudomonadati</taxon>
        <taxon>Myxococcota</taxon>
        <taxon>Polyangia</taxon>
        <taxon>Polyangiales</taxon>
        <taxon>Labilitrichaceae</taxon>
        <taxon>Labilithrix</taxon>
    </lineage>
</organism>
<dbReference type="AlphaFoldDB" id="A0A0K1QFM7"/>
<evidence type="ECO:0000313" key="2">
    <source>
        <dbReference type="Proteomes" id="UP000064967"/>
    </source>
</evidence>
<reference evidence="1 2" key="1">
    <citation type="submission" date="2015-08" db="EMBL/GenBank/DDBJ databases">
        <authorList>
            <person name="Babu N.S."/>
            <person name="Beckwith C.J."/>
            <person name="Beseler K.G."/>
            <person name="Brison A."/>
            <person name="Carone J.V."/>
            <person name="Caskin T.P."/>
            <person name="Diamond M."/>
            <person name="Durham M.E."/>
            <person name="Foxe J.M."/>
            <person name="Go M."/>
            <person name="Henderson B.A."/>
            <person name="Jones I.B."/>
            <person name="McGettigan J.A."/>
            <person name="Micheletti S.J."/>
            <person name="Nasrallah M.E."/>
            <person name="Ortiz D."/>
            <person name="Piller C.R."/>
            <person name="Privatt S.R."/>
            <person name="Schneider S.L."/>
            <person name="Sharp S."/>
            <person name="Smith T.C."/>
            <person name="Stanton J.D."/>
            <person name="Ullery H.E."/>
            <person name="Wilson R.J."/>
            <person name="Serrano M.G."/>
            <person name="Buck G."/>
            <person name="Lee V."/>
            <person name="Wang Y."/>
            <person name="Carvalho R."/>
            <person name="Voegtly L."/>
            <person name="Shi R."/>
            <person name="Duckworth R."/>
            <person name="Johnson A."/>
            <person name="Loviza R."/>
            <person name="Walstead R."/>
            <person name="Shah Z."/>
            <person name="Kiflezghi M."/>
            <person name="Wade K."/>
            <person name="Ball S.L."/>
            <person name="Bradley K.W."/>
            <person name="Asai D.J."/>
            <person name="Bowman C.A."/>
            <person name="Russell D.A."/>
            <person name="Pope W.H."/>
            <person name="Jacobs-Sera D."/>
            <person name="Hendrix R.W."/>
            <person name="Hatfull G.F."/>
        </authorList>
    </citation>
    <scope>NUCLEOTIDE SEQUENCE [LARGE SCALE GENOMIC DNA]</scope>
    <source>
        <strain evidence="1 2">DSM 27648</strain>
    </source>
</reference>
<gene>
    <name evidence="1" type="ORF">AKJ09_11125</name>
</gene>
<accession>A0A0K1QFM7</accession>
<keyword evidence="2" id="KW-1185">Reference proteome</keyword>
<dbReference type="KEGG" id="llu:AKJ09_11125"/>
<protein>
    <submittedName>
        <fullName evidence="1">Uncharacterized protein</fullName>
    </submittedName>
</protein>
<proteinExistence type="predicted"/>
<name>A0A0K1QFM7_9BACT</name>
<dbReference type="Proteomes" id="UP000064967">
    <property type="component" value="Chromosome"/>
</dbReference>
<evidence type="ECO:0000313" key="1">
    <source>
        <dbReference type="EMBL" id="AKV04462.1"/>
    </source>
</evidence>
<dbReference type="EMBL" id="CP012333">
    <property type="protein sequence ID" value="AKV04462.1"/>
    <property type="molecule type" value="Genomic_DNA"/>
</dbReference>